<evidence type="ECO:0000313" key="1">
    <source>
        <dbReference type="EMBL" id="TNN72129.1"/>
    </source>
</evidence>
<name>A0A4Z2I217_9TELE</name>
<comment type="caution">
    <text evidence="1">The sequence shown here is derived from an EMBL/GenBank/DDBJ whole genome shotgun (WGS) entry which is preliminary data.</text>
</comment>
<proteinExistence type="predicted"/>
<accession>A0A4Z2I217</accession>
<dbReference type="AlphaFoldDB" id="A0A4Z2I217"/>
<protein>
    <submittedName>
        <fullName evidence="1">Uncharacterized protein</fullName>
    </submittedName>
</protein>
<gene>
    <name evidence="1" type="ORF">EYF80_017706</name>
</gene>
<sequence>MRKPSPVLMYCSLMALNSSWPAVSSTAEMEGHKLWHKDLLEELDGERALPDATIPHHHQLVRWQVVTWQGAGCHGYLDSGGEGNSCQLAAVHPFLPSTMEGRKMFPSLPKTSPPTSQPARAKNFQDKFLAIKCQSKRLRHNVTTVDGF</sequence>
<organism evidence="1 2">
    <name type="scientific">Liparis tanakae</name>
    <name type="common">Tanaka's snailfish</name>
    <dbReference type="NCBI Taxonomy" id="230148"/>
    <lineage>
        <taxon>Eukaryota</taxon>
        <taxon>Metazoa</taxon>
        <taxon>Chordata</taxon>
        <taxon>Craniata</taxon>
        <taxon>Vertebrata</taxon>
        <taxon>Euteleostomi</taxon>
        <taxon>Actinopterygii</taxon>
        <taxon>Neopterygii</taxon>
        <taxon>Teleostei</taxon>
        <taxon>Neoteleostei</taxon>
        <taxon>Acanthomorphata</taxon>
        <taxon>Eupercaria</taxon>
        <taxon>Perciformes</taxon>
        <taxon>Cottioidei</taxon>
        <taxon>Cottales</taxon>
        <taxon>Liparidae</taxon>
        <taxon>Liparis</taxon>
    </lineage>
</organism>
<dbReference type="Proteomes" id="UP000314294">
    <property type="component" value="Unassembled WGS sequence"/>
</dbReference>
<evidence type="ECO:0000313" key="2">
    <source>
        <dbReference type="Proteomes" id="UP000314294"/>
    </source>
</evidence>
<dbReference type="EMBL" id="SRLO01000142">
    <property type="protein sequence ID" value="TNN72129.1"/>
    <property type="molecule type" value="Genomic_DNA"/>
</dbReference>
<reference evidence="1 2" key="1">
    <citation type="submission" date="2019-03" db="EMBL/GenBank/DDBJ databases">
        <title>First draft genome of Liparis tanakae, snailfish: a comprehensive survey of snailfish specific genes.</title>
        <authorList>
            <person name="Kim W."/>
            <person name="Song I."/>
            <person name="Jeong J.-H."/>
            <person name="Kim D."/>
            <person name="Kim S."/>
            <person name="Ryu S."/>
            <person name="Song J.Y."/>
            <person name="Lee S.K."/>
        </authorList>
    </citation>
    <scope>NUCLEOTIDE SEQUENCE [LARGE SCALE GENOMIC DNA]</scope>
    <source>
        <tissue evidence="1">Muscle</tissue>
    </source>
</reference>
<keyword evidence="2" id="KW-1185">Reference proteome</keyword>